<sequence length="205" mass="23459">MELSSIKYIYESVTEDQSQDNEEINEQIRQQTCFIETNDNEKDFYPTIALGGTFDHLHNGHKILLTISAWLAAKKVICGVSDDELLKNKKGAELLESIYRRCFNVQKFLYRVRRNLIYHVVPIQNAYGPTIVEPDIQAIVGSLETLNGCRAVNKKREQFNFPLLDIFSISLIAPRSKNLSLENATLKMSSSSIRLFLLDKENSQN</sequence>
<dbReference type="SUPFAM" id="SSF52374">
    <property type="entry name" value="Nucleotidylyl transferase"/>
    <property type="match status" value="1"/>
</dbReference>
<reference evidence="2 3" key="1">
    <citation type="submission" date="2016-08" db="EMBL/GenBank/DDBJ databases">
        <title>A Parts List for Fungal Cellulosomes Revealed by Comparative Genomics.</title>
        <authorList>
            <consortium name="DOE Joint Genome Institute"/>
            <person name="Haitjema C.H."/>
            <person name="Gilmore S.P."/>
            <person name="Henske J.K."/>
            <person name="Solomon K.V."/>
            <person name="De Groot R."/>
            <person name="Kuo A."/>
            <person name="Mondo S.J."/>
            <person name="Salamov A.A."/>
            <person name="Labutti K."/>
            <person name="Zhao Z."/>
            <person name="Chiniquy J."/>
            <person name="Barry K."/>
            <person name="Brewer H.M."/>
            <person name="Purvine S.O."/>
            <person name="Wright A.T."/>
            <person name="Boxma B."/>
            <person name="Van Alen T."/>
            <person name="Hackstein J.H."/>
            <person name="Baker S.E."/>
            <person name="Grigoriev I.V."/>
            <person name="O'Malley M.A."/>
        </authorList>
    </citation>
    <scope>NUCLEOTIDE SEQUENCE [LARGE SCALE GENOMIC DNA]</scope>
    <source>
        <strain evidence="2 3">G1</strain>
    </source>
</reference>
<dbReference type="Proteomes" id="UP000193920">
    <property type="component" value="Unassembled WGS sequence"/>
</dbReference>
<dbReference type="PANTHER" id="PTHR10695">
    <property type="entry name" value="DEPHOSPHO-COA KINASE-RELATED"/>
    <property type="match status" value="1"/>
</dbReference>
<dbReference type="InterPro" id="IPR014729">
    <property type="entry name" value="Rossmann-like_a/b/a_fold"/>
</dbReference>
<protein>
    <submittedName>
        <fullName evidence="2">Nucleotidylyl transferase</fullName>
    </submittedName>
</protein>
<feature type="domain" description="Cytidyltransferase-like" evidence="1">
    <location>
        <begin position="50"/>
        <end position="194"/>
    </location>
</feature>
<dbReference type="GO" id="GO:0004140">
    <property type="term" value="F:dephospho-CoA kinase activity"/>
    <property type="evidence" value="ECO:0007669"/>
    <property type="project" value="TreeGrafter"/>
</dbReference>
<dbReference type="Gene3D" id="3.40.50.620">
    <property type="entry name" value="HUPs"/>
    <property type="match status" value="1"/>
</dbReference>
<keyword evidence="2" id="KW-0808">Transferase</keyword>
<name>A0A1Y2DRQ7_9FUNG</name>
<dbReference type="GO" id="GO:0015937">
    <property type="term" value="P:coenzyme A biosynthetic process"/>
    <property type="evidence" value="ECO:0007669"/>
    <property type="project" value="TreeGrafter"/>
</dbReference>
<keyword evidence="3" id="KW-1185">Reference proteome</keyword>
<evidence type="ECO:0000313" key="3">
    <source>
        <dbReference type="Proteomes" id="UP000193920"/>
    </source>
</evidence>
<gene>
    <name evidence="2" type="ORF">LY90DRAFT_407940</name>
</gene>
<comment type="caution">
    <text evidence="2">The sequence shown here is derived from an EMBL/GenBank/DDBJ whole genome shotgun (WGS) entry which is preliminary data.</text>
</comment>
<dbReference type="InterPro" id="IPR004821">
    <property type="entry name" value="Cyt_trans-like"/>
</dbReference>
<accession>A0A1Y2DRQ7</accession>
<dbReference type="OrthoDB" id="330671at2759"/>
<dbReference type="STRING" id="1754190.A0A1Y2DRQ7"/>
<dbReference type="PANTHER" id="PTHR10695:SF46">
    <property type="entry name" value="BIFUNCTIONAL COENZYME A SYNTHASE-RELATED"/>
    <property type="match status" value="1"/>
</dbReference>
<dbReference type="EMBL" id="MCOG01000058">
    <property type="protein sequence ID" value="ORY61953.1"/>
    <property type="molecule type" value="Genomic_DNA"/>
</dbReference>
<dbReference type="AlphaFoldDB" id="A0A1Y2DRQ7"/>
<evidence type="ECO:0000259" key="1">
    <source>
        <dbReference type="Pfam" id="PF01467"/>
    </source>
</evidence>
<proteinExistence type="predicted"/>
<dbReference type="Pfam" id="PF01467">
    <property type="entry name" value="CTP_transf_like"/>
    <property type="match status" value="1"/>
</dbReference>
<organism evidence="2 3">
    <name type="scientific">Neocallimastix californiae</name>
    <dbReference type="NCBI Taxonomy" id="1754190"/>
    <lineage>
        <taxon>Eukaryota</taxon>
        <taxon>Fungi</taxon>
        <taxon>Fungi incertae sedis</taxon>
        <taxon>Chytridiomycota</taxon>
        <taxon>Chytridiomycota incertae sedis</taxon>
        <taxon>Neocallimastigomycetes</taxon>
        <taxon>Neocallimastigales</taxon>
        <taxon>Neocallimastigaceae</taxon>
        <taxon>Neocallimastix</taxon>
    </lineage>
</organism>
<evidence type="ECO:0000313" key="2">
    <source>
        <dbReference type="EMBL" id="ORY61953.1"/>
    </source>
</evidence>